<evidence type="ECO:0000313" key="2">
    <source>
        <dbReference type="Proteomes" id="UP000003781"/>
    </source>
</evidence>
<gene>
    <name evidence="1" type="ORF">CY0110_20915</name>
</gene>
<accession>A3IYV7</accession>
<name>A3IYV7_9CHRO</name>
<proteinExistence type="predicted"/>
<evidence type="ECO:0000313" key="1">
    <source>
        <dbReference type="EMBL" id="EAZ88332.1"/>
    </source>
</evidence>
<protein>
    <submittedName>
        <fullName evidence="1">Uncharacterized protein</fullName>
    </submittedName>
</protein>
<keyword evidence="2" id="KW-1185">Reference proteome</keyword>
<dbReference type="Proteomes" id="UP000003781">
    <property type="component" value="Unassembled WGS sequence"/>
</dbReference>
<comment type="caution">
    <text evidence="1">The sequence shown here is derived from an EMBL/GenBank/DDBJ whole genome shotgun (WGS) entry which is preliminary data.</text>
</comment>
<dbReference type="EMBL" id="AAXW01000089">
    <property type="protein sequence ID" value="EAZ88332.1"/>
    <property type="molecule type" value="Genomic_DNA"/>
</dbReference>
<reference evidence="1 2" key="1">
    <citation type="submission" date="2007-03" db="EMBL/GenBank/DDBJ databases">
        <authorList>
            <person name="Stal L."/>
            <person name="Ferriera S."/>
            <person name="Johnson J."/>
            <person name="Kravitz S."/>
            <person name="Beeson K."/>
            <person name="Sutton G."/>
            <person name="Rogers Y.-H."/>
            <person name="Friedman R."/>
            <person name="Frazier M."/>
            <person name="Venter J.C."/>
        </authorList>
    </citation>
    <scope>NUCLEOTIDE SEQUENCE [LARGE SCALE GENOMIC DNA]</scope>
    <source>
        <strain evidence="1 2">CCY0110</strain>
    </source>
</reference>
<organism evidence="1 2">
    <name type="scientific">Crocosphaera chwakensis CCY0110</name>
    <dbReference type="NCBI Taxonomy" id="391612"/>
    <lineage>
        <taxon>Bacteria</taxon>
        <taxon>Bacillati</taxon>
        <taxon>Cyanobacteriota</taxon>
        <taxon>Cyanophyceae</taxon>
        <taxon>Oscillatoriophycideae</taxon>
        <taxon>Chroococcales</taxon>
        <taxon>Aphanothecaceae</taxon>
        <taxon>Crocosphaera</taxon>
        <taxon>Crocosphaera chwakensis</taxon>
    </lineage>
</organism>
<dbReference type="AlphaFoldDB" id="A3IYV7"/>
<sequence>MLWEEIEANADANLKGFKAIRKLLSDRRFDK</sequence>